<dbReference type="Proteomes" id="UP001365781">
    <property type="component" value="Unassembled WGS sequence"/>
</dbReference>
<organism evidence="1 2">
    <name type="scientific">Streptomyces brasiliscabiei</name>
    <dbReference type="NCBI Taxonomy" id="2736302"/>
    <lineage>
        <taxon>Bacteria</taxon>
        <taxon>Bacillati</taxon>
        <taxon>Actinomycetota</taxon>
        <taxon>Actinomycetes</taxon>
        <taxon>Kitasatosporales</taxon>
        <taxon>Streptomycetaceae</taxon>
        <taxon>Streptomyces</taxon>
    </lineage>
</organism>
<dbReference type="EMBL" id="JBBAYM010000677">
    <property type="protein sequence ID" value="MEI5617482.1"/>
    <property type="molecule type" value="Genomic_DNA"/>
</dbReference>
<name>A0ABU8GWA5_9ACTN</name>
<comment type="caution">
    <text evidence="1">The sequence shown here is derived from an EMBL/GenBank/DDBJ whole genome shotgun (WGS) entry which is preliminary data.</text>
</comment>
<evidence type="ECO:0000313" key="1">
    <source>
        <dbReference type="EMBL" id="MEI5617482.1"/>
    </source>
</evidence>
<proteinExistence type="predicted"/>
<feature type="non-terminal residue" evidence="1">
    <location>
        <position position="83"/>
    </location>
</feature>
<reference evidence="1 2" key="1">
    <citation type="submission" date="2024-03" db="EMBL/GenBank/DDBJ databases">
        <title>First Report of Pectobacterium brasiliscabiei causing potato scab in china.</title>
        <authorList>
            <person name="Handique U."/>
        </authorList>
    </citation>
    <scope>NUCLEOTIDE SEQUENCE [LARGE SCALE GENOMIC DNA]</scope>
    <source>
        <strain evidence="1 2">ZRIMU1503</strain>
    </source>
</reference>
<keyword evidence="2" id="KW-1185">Reference proteome</keyword>
<gene>
    <name evidence="1" type="ORF">WB403_51205</name>
</gene>
<accession>A0ABU8GWA5</accession>
<feature type="non-terminal residue" evidence="1">
    <location>
        <position position="1"/>
    </location>
</feature>
<evidence type="ECO:0000313" key="2">
    <source>
        <dbReference type="Proteomes" id="UP001365781"/>
    </source>
</evidence>
<protein>
    <submittedName>
        <fullName evidence="1">Uncharacterized protein</fullName>
    </submittedName>
</protein>
<sequence length="83" mass="9613">FTQKRDNTHQHNTDFSHRHDVATSLPDVNPIYFMVEEICSEDDSAPWKHHLTLLSSVVSPQISSFFSNAFKHQFASSRSIFYV</sequence>